<feature type="compositionally biased region" description="Polar residues" evidence="1">
    <location>
        <begin position="246"/>
        <end position="255"/>
    </location>
</feature>
<name>A0A9P8L885_9PEZI</name>
<gene>
    <name evidence="2" type="ORF">GP486_005970</name>
</gene>
<feature type="compositionally biased region" description="Acidic residues" evidence="1">
    <location>
        <begin position="294"/>
        <end position="310"/>
    </location>
</feature>
<dbReference type="AlphaFoldDB" id="A0A9P8L885"/>
<evidence type="ECO:0000313" key="2">
    <source>
        <dbReference type="EMBL" id="KAH0556094.1"/>
    </source>
</evidence>
<sequence>MPDVATGATGGGERNRRPPIQHAGEVTRKKETKSEETAEAPPVFNRLKIGGVAGFLPPDLDVVQNGDVDQARDWRDIGGVRTEDLKLSRHAISEQEHPLTAPPGWRRVWVSLKESETYEWKGLDDIFISDFCKRCFDDKTDCLHSTPKGRFNFGNLLWKCRTCEIFNFNCLHLVSYKAHPVEDISVDQIPSYRMRSLARKRLNDVGTPFEIPTSEVDHARYPPRWLLEPAGPSETEVKKKDHSSPRTRPTYSQVRATYERLTEEYYHDQFYPKSSDPYPAPPTDVYSPRYLESSENEVEDNGVEDSEGEN</sequence>
<feature type="region of interest" description="Disordered" evidence="1">
    <location>
        <begin position="1"/>
        <end position="41"/>
    </location>
</feature>
<keyword evidence="3" id="KW-1185">Reference proteome</keyword>
<feature type="region of interest" description="Disordered" evidence="1">
    <location>
        <begin position="268"/>
        <end position="310"/>
    </location>
</feature>
<feature type="region of interest" description="Disordered" evidence="1">
    <location>
        <begin position="222"/>
        <end position="256"/>
    </location>
</feature>
<proteinExistence type="predicted"/>
<comment type="caution">
    <text evidence="2">The sequence shown here is derived from an EMBL/GenBank/DDBJ whole genome shotgun (WGS) entry which is preliminary data.</text>
</comment>
<feature type="compositionally biased region" description="Basic and acidic residues" evidence="1">
    <location>
        <begin position="25"/>
        <end position="36"/>
    </location>
</feature>
<accession>A0A9P8L885</accession>
<evidence type="ECO:0000256" key="1">
    <source>
        <dbReference type="SAM" id="MobiDB-lite"/>
    </source>
</evidence>
<reference evidence="2" key="1">
    <citation type="submission" date="2021-03" db="EMBL/GenBank/DDBJ databases">
        <title>Comparative genomics and phylogenomic investigation of the class Geoglossomycetes provide insights into ecological specialization and systematics.</title>
        <authorList>
            <person name="Melie T."/>
            <person name="Pirro S."/>
            <person name="Miller A.N."/>
            <person name="Quandt A."/>
        </authorList>
    </citation>
    <scope>NUCLEOTIDE SEQUENCE</scope>
    <source>
        <strain evidence="2">CAQ_001_2017</strain>
    </source>
</reference>
<protein>
    <submittedName>
        <fullName evidence="2">Uncharacterized protein</fullName>
    </submittedName>
</protein>
<dbReference type="Proteomes" id="UP000750711">
    <property type="component" value="Unassembled WGS sequence"/>
</dbReference>
<evidence type="ECO:0000313" key="3">
    <source>
        <dbReference type="Proteomes" id="UP000750711"/>
    </source>
</evidence>
<dbReference type="EMBL" id="JAGHQM010001229">
    <property type="protein sequence ID" value="KAH0556094.1"/>
    <property type="molecule type" value="Genomic_DNA"/>
</dbReference>
<feature type="compositionally biased region" description="Basic and acidic residues" evidence="1">
    <location>
        <begin position="235"/>
        <end position="244"/>
    </location>
</feature>
<organism evidence="2 3">
    <name type="scientific">Trichoglossum hirsutum</name>
    <dbReference type="NCBI Taxonomy" id="265104"/>
    <lineage>
        <taxon>Eukaryota</taxon>
        <taxon>Fungi</taxon>
        <taxon>Dikarya</taxon>
        <taxon>Ascomycota</taxon>
        <taxon>Pezizomycotina</taxon>
        <taxon>Geoglossomycetes</taxon>
        <taxon>Geoglossales</taxon>
        <taxon>Geoglossaceae</taxon>
        <taxon>Trichoglossum</taxon>
    </lineage>
</organism>